<accession>A0ABR9PPV6</accession>
<name>A0ABR9PPV6_9BACT</name>
<dbReference type="Proteomes" id="UP001516472">
    <property type="component" value="Unassembled WGS sequence"/>
</dbReference>
<evidence type="ECO:0000313" key="1">
    <source>
        <dbReference type="EMBL" id="MBE4749958.1"/>
    </source>
</evidence>
<evidence type="ECO:0000313" key="2">
    <source>
        <dbReference type="Proteomes" id="UP001516472"/>
    </source>
</evidence>
<keyword evidence="2" id="KW-1185">Reference proteome</keyword>
<dbReference type="EMBL" id="JAAIYO010000004">
    <property type="protein sequence ID" value="MBE4749958.1"/>
    <property type="molecule type" value="Genomic_DNA"/>
</dbReference>
<organism evidence="1 2">
    <name type="scientific">Corallococcus soli</name>
    <dbReference type="NCBI Taxonomy" id="2710757"/>
    <lineage>
        <taxon>Bacteria</taxon>
        <taxon>Pseudomonadati</taxon>
        <taxon>Myxococcota</taxon>
        <taxon>Myxococcia</taxon>
        <taxon>Myxococcales</taxon>
        <taxon>Cystobacterineae</taxon>
        <taxon>Myxococcaceae</taxon>
        <taxon>Corallococcus</taxon>
    </lineage>
</organism>
<protein>
    <submittedName>
        <fullName evidence="1">Uncharacterized protein</fullName>
    </submittedName>
</protein>
<gene>
    <name evidence="1" type="ORF">G4177_17475</name>
</gene>
<dbReference type="RefSeq" id="WP_193349421.1">
    <property type="nucleotide sequence ID" value="NZ_JAAIYO010000004.1"/>
</dbReference>
<sequence length="183" mass="18866">MAAPANHCRRHLVEPPDRRISSLSIAQTVPRQTPQTDFGPTFARAAREVVRTGAGLVGGMLPAGVISSAAVSSTLRGAVSAAVPSPLALTASAAGGTAVGSMPATSARATSAVGTTAGTATGQGDAWDMLEAQKLMSAEGQKFNMAYLSLQNEMQKESREHNAISNIMKVRHDSAKAAINNIR</sequence>
<reference evidence="1 2" key="1">
    <citation type="submission" date="2020-02" db="EMBL/GenBank/DDBJ databases">
        <authorList>
            <person name="Babadi Z.K."/>
            <person name="Risdian C."/>
            <person name="Ebrahimipour G.H."/>
            <person name="Wink J."/>
        </authorList>
    </citation>
    <scope>NUCLEOTIDE SEQUENCE [LARGE SCALE GENOMIC DNA]</scope>
    <source>
        <strain evidence="1 2">ZKHCc1 1396</strain>
    </source>
</reference>
<comment type="caution">
    <text evidence="1">The sequence shown here is derived from an EMBL/GenBank/DDBJ whole genome shotgun (WGS) entry which is preliminary data.</text>
</comment>
<proteinExistence type="predicted"/>